<dbReference type="EMBL" id="JABSTQ010006229">
    <property type="protein sequence ID" value="KAG0437695.1"/>
    <property type="molecule type" value="Genomic_DNA"/>
</dbReference>
<dbReference type="Proteomes" id="UP000805193">
    <property type="component" value="Unassembled WGS sequence"/>
</dbReference>
<evidence type="ECO:0000313" key="1">
    <source>
        <dbReference type="EMBL" id="KAG0437695.1"/>
    </source>
</evidence>
<protein>
    <submittedName>
        <fullName evidence="1">Uncharacterized protein</fullName>
    </submittedName>
</protein>
<gene>
    <name evidence="1" type="ORF">HPB47_017325</name>
</gene>
<keyword evidence="2" id="KW-1185">Reference proteome</keyword>
<proteinExistence type="predicted"/>
<reference evidence="1 2" key="1">
    <citation type="journal article" date="2020" name="Cell">
        <title>Large-Scale Comparative Analyses of Tick Genomes Elucidate Their Genetic Diversity and Vector Capacities.</title>
        <authorList>
            <consortium name="Tick Genome and Microbiome Consortium (TIGMIC)"/>
            <person name="Jia N."/>
            <person name="Wang J."/>
            <person name="Shi W."/>
            <person name="Du L."/>
            <person name="Sun Y."/>
            <person name="Zhan W."/>
            <person name="Jiang J.F."/>
            <person name="Wang Q."/>
            <person name="Zhang B."/>
            <person name="Ji P."/>
            <person name="Bell-Sakyi L."/>
            <person name="Cui X.M."/>
            <person name="Yuan T.T."/>
            <person name="Jiang B.G."/>
            <person name="Yang W.F."/>
            <person name="Lam T.T."/>
            <person name="Chang Q.C."/>
            <person name="Ding S.J."/>
            <person name="Wang X.J."/>
            <person name="Zhu J.G."/>
            <person name="Ruan X.D."/>
            <person name="Zhao L."/>
            <person name="Wei J.T."/>
            <person name="Ye R.Z."/>
            <person name="Que T.C."/>
            <person name="Du C.H."/>
            <person name="Zhou Y.H."/>
            <person name="Cheng J.X."/>
            <person name="Dai P.F."/>
            <person name="Guo W.B."/>
            <person name="Han X.H."/>
            <person name="Huang E.J."/>
            <person name="Li L.F."/>
            <person name="Wei W."/>
            <person name="Gao Y.C."/>
            <person name="Liu J.Z."/>
            <person name="Shao H.Z."/>
            <person name="Wang X."/>
            <person name="Wang C.C."/>
            <person name="Yang T.C."/>
            <person name="Huo Q.B."/>
            <person name="Li W."/>
            <person name="Chen H.Y."/>
            <person name="Chen S.E."/>
            <person name="Zhou L.G."/>
            <person name="Ni X.B."/>
            <person name="Tian J.H."/>
            <person name="Sheng Y."/>
            <person name="Liu T."/>
            <person name="Pan Y.S."/>
            <person name="Xia L.Y."/>
            <person name="Li J."/>
            <person name="Zhao F."/>
            <person name="Cao W.C."/>
        </authorList>
    </citation>
    <scope>NUCLEOTIDE SEQUENCE [LARGE SCALE GENOMIC DNA]</scope>
    <source>
        <strain evidence="1">Iper-2018</strain>
    </source>
</reference>
<organism evidence="1 2">
    <name type="scientific">Ixodes persulcatus</name>
    <name type="common">Taiga tick</name>
    <dbReference type="NCBI Taxonomy" id="34615"/>
    <lineage>
        <taxon>Eukaryota</taxon>
        <taxon>Metazoa</taxon>
        <taxon>Ecdysozoa</taxon>
        <taxon>Arthropoda</taxon>
        <taxon>Chelicerata</taxon>
        <taxon>Arachnida</taxon>
        <taxon>Acari</taxon>
        <taxon>Parasitiformes</taxon>
        <taxon>Ixodida</taxon>
        <taxon>Ixodoidea</taxon>
        <taxon>Ixodidae</taxon>
        <taxon>Ixodinae</taxon>
        <taxon>Ixodes</taxon>
    </lineage>
</organism>
<evidence type="ECO:0000313" key="2">
    <source>
        <dbReference type="Proteomes" id="UP000805193"/>
    </source>
</evidence>
<accession>A0AC60QS56</accession>
<name>A0AC60QS56_IXOPE</name>
<sequence>MGVKTKNKNTGSDSALHLHISEDELETLAAETFFPQPSTLLPPHHYQIQTENAHLPKDSLFNMGELVIALNTAKCNTAPCPDRISITALRKLQAVGMPDLLNWFNDVWETGLLPKDWKLSTLIPIPKPGKSLTNISTLRRISLTSKLFKAVDDPEQIDKRLYVGTTHLIAKKKRASQRKELRPITCLPNTYKLLSKVVTALVTGLCEVNEVIWRHRSKEARR</sequence>
<comment type="caution">
    <text evidence="1">The sequence shown here is derived from an EMBL/GenBank/DDBJ whole genome shotgun (WGS) entry which is preliminary data.</text>
</comment>